<dbReference type="PANTHER" id="PTHR44196:SF1">
    <property type="entry name" value="DEHYDROGENASE_REDUCTASE SDR FAMILY MEMBER 7B"/>
    <property type="match status" value="1"/>
</dbReference>
<dbReference type="Pfam" id="PF00106">
    <property type="entry name" value="adh_short"/>
    <property type="match status" value="1"/>
</dbReference>
<protein>
    <submittedName>
        <fullName evidence="5">Short-subunit dehydrogenase</fullName>
    </submittedName>
</protein>
<dbReference type="InterPro" id="IPR036291">
    <property type="entry name" value="NAD(P)-bd_dom_sf"/>
</dbReference>
<evidence type="ECO:0000256" key="3">
    <source>
        <dbReference type="RuleBase" id="RU000363"/>
    </source>
</evidence>
<dbReference type="PRINTS" id="PR00080">
    <property type="entry name" value="SDRFAMILY"/>
</dbReference>
<dbReference type="Proteomes" id="UP001262410">
    <property type="component" value="Unassembled WGS sequence"/>
</dbReference>
<evidence type="ECO:0000313" key="5">
    <source>
        <dbReference type="EMBL" id="MDR6292818.1"/>
    </source>
</evidence>
<evidence type="ECO:0000256" key="2">
    <source>
        <dbReference type="ARBA" id="ARBA00023002"/>
    </source>
</evidence>
<keyword evidence="6" id="KW-1185">Reference proteome</keyword>
<keyword evidence="2" id="KW-0560">Oxidoreductase</keyword>
<accession>A0ABU1JW35</accession>
<dbReference type="EMBL" id="JAVDPW010000010">
    <property type="protein sequence ID" value="MDR6292818.1"/>
    <property type="molecule type" value="Genomic_DNA"/>
</dbReference>
<feature type="domain" description="Ketoreductase" evidence="4">
    <location>
        <begin position="5"/>
        <end position="188"/>
    </location>
</feature>
<dbReference type="RefSeq" id="WP_309799254.1">
    <property type="nucleotide sequence ID" value="NZ_JAVDPW010000010.1"/>
</dbReference>
<dbReference type="PROSITE" id="PS00061">
    <property type="entry name" value="ADH_SHORT"/>
    <property type="match status" value="1"/>
</dbReference>
<organism evidence="5 6">
    <name type="scientific">Inquilinus ginsengisoli</name>
    <dbReference type="NCBI Taxonomy" id="363840"/>
    <lineage>
        <taxon>Bacteria</taxon>
        <taxon>Pseudomonadati</taxon>
        <taxon>Pseudomonadota</taxon>
        <taxon>Alphaproteobacteria</taxon>
        <taxon>Rhodospirillales</taxon>
        <taxon>Rhodospirillaceae</taxon>
        <taxon>Inquilinus</taxon>
    </lineage>
</organism>
<dbReference type="InterPro" id="IPR002347">
    <property type="entry name" value="SDR_fam"/>
</dbReference>
<comment type="similarity">
    <text evidence="1 3">Belongs to the short-chain dehydrogenases/reductases (SDR) family.</text>
</comment>
<dbReference type="InterPro" id="IPR057326">
    <property type="entry name" value="KR_dom"/>
</dbReference>
<dbReference type="PANTHER" id="PTHR44196">
    <property type="entry name" value="DEHYDROGENASE/REDUCTASE SDR FAMILY MEMBER 7B"/>
    <property type="match status" value="1"/>
</dbReference>
<name>A0ABU1JW35_9PROT</name>
<gene>
    <name evidence="5" type="ORF">E9232_005363</name>
</gene>
<sequence length="252" mass="25944">MTAPANILITGASSGLGAGLARAYAGPGVRLVLFGRDAARLEAVAISVQALGATAETVAIDVTDRAAMAAAVVAADEAGPLDLVIANAGIGPAGAEGTDKTAIARRVFAVNLDGVLNTVDPIRPRMVARRAGQIALMSSLAGFRGVPGMGAYTASKAAVRVYGEAIRMELRPRGIRVSVICPGFVRTPLTAGAAFPMPMLMEVGDAVAAIRRGLDRGRPLIAFPWPIHAGMRLVAALPTGWVDAAMRRFVRL</sequence>
<evidence type="ECO:0000259" key="4">
    <source>
        <dbReference type="SMART" id="SM00822"/>
    </source>
</evidence>
<evidence type="ECO:0000313" key="6">
    <source>
        <dbReference type="Proteomes" id="UP001262410"/>
    </source>
</evidence>
<reference evidence="5 6" key="1">
    <citation type="submission" date="2023-07" db="EMBL/GenBank/DDBJ databases">
        <title>Sorghum-associated microbial communities from plants grown in Nebraska, USA.</title>
        <authorList>
            <person name="Schachtman D."/>
        </authorList>
    </citation>
    <scope>NUCLEOTIDE SEQUENCE [LARGE SCALE GENOMIC DNA]</scope>
    <source>
        <strain evidence="5 6">584</strain>
    </source>
</reference>
<dbReference type="PRINTS" id="PR00081">
    <property type="entry name" value="GDHRDH"/>
</dbReference>
<evidence type="ECO:0000256" key="1">
    <source>
        <dbReference type="ARBA" id="ARBA00006484"/>
    </source>
</evidence>
<proteinExistence type="inferred from homology"/>
<dbReference type="InterPro" id="IPR020904">
    <property type="entry name" value="Sc_DH/Rdtase_CS"/>
</dbReference>
<dbReference type="SUPFAM" id="SSF51735">
    <property type="entry name" value="NAD(P)-binding Rossmann-fold domains"/>
    <property type="match status" value="1"/>
</dbReference>
<comment type="caution">
    <text evidence="5">The sequence shown here is derived from an EMBL/GenBank/DDBJ whole genome shotgun (WGS) entry which is preliminary data.</text>
</comment>
<dbReference type="SMART" id="SM00822">
    <property type="entry name" value="PKS_KR"/>
    <property type="match status" value="1"/>
</dbReference>
<dbReference type="Gene3D" id="3.40.50.720">
    <property type="entry name" value="NAD(P)-binding Rossmann-like Domain"/>
    <property type="match status" value="1"/>
</dbReference>